<proteinExistence type="inferred from homology"/>
<comment type="function">
    <text evidence="4">Component of the gamma-tubulin ring complex (gTuRC) which mediates microtubule nucleation.</text>
</comment>
<dbReference type="InterPro" id="IPR007259">
    <property type="entry name" value="GCP"/>
</dbReference>
<dbReference type="GO" id="GO:0000922">
    <property type="term" value="C:spindle pole"/>
    <property type="evidence" value="ECO:0007669"/>
    <property type="project" value="InterPro"/>
</dbReference>
<keyword evidence="3 4" id="KW-0206">Cytoskeleton</keyword>
<dbReference type="GO" id="GO:0051321">
    <property type="term" value="P:meiotic cell cycle"/>
    <property type="evidence" value="ECO:0007669"/>
    <property type="project" value="TreeGrafter"/>
</dbReference>
<accession>A0A843WP33</accession>
<evidence type="ECO:0000256" key="1">
    <source>
        <dbReference type="ARBA" id="ARBA00022490"/>
    </source>
</evidence>
<evidence type="ECO:0000256" key="3">
    <source>
        <dbReference type="ARBA" id="ARBA00023212"/>
    </source>
</evidence>
<feature type="compositionally biased region" description="Basic residues" evidence="5">
    <location>
        <begin position="122"/>
        <end position="135"/>
    </location>
</feature>
<comment type="subcellular location">
    <subcellularLocation>
        <location evidence="4">Cytoplasm</location>
        <location evidence="4">Cytoskeleton</location>
        <location evidence="4">Microtubule organizing center</location>
    </subcellularLocation>
</comment>
<evidence type="ECO:0000256" key="5">
    <source>
        <dbReference type="SAM" id="MobiDB-lite"/>
    </source>
</evidence>
<organism evidence="6 7">
    <name type="scientific">Colocasia esculenta</name>
    <name type="common">Wild taro</name>
    <name type="synonym">Arum esculentum</name>
    <dbReference type="NCBI Taxonomy" id="4460"/>
    <lineage>
        <taxon>Eukaryota</taxon>
        <taxon>Viridiplantae</taxon>
        <taxon>Streptophyta</taxon>
        <taxon>Embryophyta</taxon>
        <taxon>Tracheophyta</taxon>
        <taxon>Spermatophyta</taxon>
        <taxon>Magnoliopsida</taxon>
        <taxon>Liliopsida</taxon>
        <taxon>Araceae</taxon>
        <taxon>Aroideae</taxon>
        <taxon>Colocasieae</taxon>
        <taxon>Colocasia</taxon>
    </lineage>
</organism>
<dbReference type="Proteomes" id="UP000652761">
    <property type="component" value="Unassembled WGS sequence"/>
</dbReference>
<dbReference type="GO" id="GO:0051011">
    <property type="term" value="F:microtubule minus-end binding"/>
    <property type="evidence" value="ECO:0007669"/>
    <property type="project" value="TreeGrafter"/>
</dbReference>
<dbReference type="PANTHER" id="PTHR19302:SF33">
    <property type="entry name" value="GAMMA-TUBULIN COMPLEX COMPONENT 5"/>
    <property type="match status" value="1"/>
</dbReference>
<dbReference type="AlphaFoldDB" id="A0A843WP33"/>
<dbReference type="EMBL" id="NMUH01004092">
    <property type="protein sequence ID" value="MQM08328.1"/>
    <property type="molecule type" value="Genomic_DNA"/>
</dbReference>
<reference evidence="6" key="1">
    <citation type="submission" date="2017-07" db="EMBL/GenBank/DDBJ databases">
        <title>Taro Niue Genome Assembly and Annotation.</title>
        <authorList>
            <person name="Atibalentja N."/>
            <person name="Keating K."/>
            <person name="Fields C.J."/>
        </authorList>
    </citation>
    <scope>NUCLEOTIDE SEQUENCE</scope>
    <source>
        <strain evidence="6">Niue_2</strain>
        <tissue evidence="6">Leaf</tissue>
    </source>
</reference>
<protein>
    <recommendedName>
        <fullName evidence="4">Gamma-tubulin complex component</fullName>
    </recommendedName>
</protein>
<dbReference type="PANTHER" id="PTHR19302">
    <property type="entry name" value="GAMMA TUBULIN COMPLEX PROTEIN"/>
    <property type="match status" value="1"/>
</dbReference>
<evidence type="ECO:0000256" key="2">
    <source>
        <dbReference type="ARBA" id="ARBA00022701"/>
    </source>
</evidence>
<dbReference type="GO" id="GO:0005874">
    <property type="term" value="C:microtubule"/>
    <property type="evidence" value="ECO:0007669"/>
    <property type="project" value="UniProtKB-KW"/>
</dbReference>
<feature type="region of interest" description="Disordered" evidence="5">
    <location>
        <begin position="16"/>
        <end position="43"/>
    </location>
</feature>
<dbReference type="GO" id="GO:0051225">
    <property type="term" value="P:spindle assembly"/>
    <property type="evidence" value="ECO:0007669"/>
    <property type="project" value="TreeGrafter"/>
</dbReference>
<dbReference type="GO" id="GO:0007020">
    <property type="term" value="P:microtubule nucleation"/>
    <property type="evidence" value="ECO:0007669"/>
    <property type="project" value="InterPro"/>
</dbReference>
<evidence type="ECO:0000313" key="6">
    <source>
        <dbReference type="EMBL" id="MQM08328.1"/>
    </source>
</evidence>
<feature type="region of interest" description="Disordered" evidence="5">
    <location>
        <begin position="105"/>
        <end position="160"/>
    </location>
</feature>
<dbReference type="GO" id="GO:0031122">
    <property type="term" value="P:cytoplasmic microtubule organization"/>
    <property type="evidence" value="ECO:0007669"/>
    <property type="project" value="TreeGrafter"/>
</dbReference>
<gene>
    <name evidence="6" type="ORF">Taro_041183</name>
</gene>
<evidence type="ECO:0000256" key="4">
    <source>
        <dbReference type="RuleBase" id="RU363050"/>
    </source>
</evidence>
<dbReference type="GO" id="GO:0000930">
    <property type="term" value="C:gamma-tubulin complex"/>
    <property type="evidence" value="ECO:0007669"/>
    <property type="project" value="TreeGrafter"/>
</dbReference>
<sequence length="361" mass="39337">MKGREVPSRVAIYGIGRETERARKRGAAGKEEDRGLLFPSSSLGRQGLARATAAATAASSCGDWANRGKPLHLAAGGQAAAASSPSLPPYSSSCCGRARQRRRPLLLPPAAVTGGGAGGGSRQRRRRRGKQRRWRQQGNGGADLFSSSAPPFSFRGGEQRRQPLFLPPTAVVEKREDSQCFVNKLYCSISRGIPFAEPVSSLRTDESDVVHGVLQMLQGFSSPLFTWDENSRNFVVAHGKFVSHLSQSSFRCILNQFVHAATCLKLVELFIKEVETLKNGFPTLKAFSNSVSLWLKRVRNIALNEEVKTSPSDSKVTTTLVGLTNPLSRLVLHIVVKATKRPRHFWAHCVPKRLGARLSGA</sequence>
<evidence type="ECO:0000313" key="7">
    <source>
        <dbReference type="Proteomes" id="UP000652761"/>
    </source>
</evidence>
<comment type="caution">
    <text evidence="6">The sequence shown here is derived from an EMBL/GenBank/DDBJ whole genome shotgun (WGS) entry which is preliminary data.</text>
</comment>
<keyword evidence="2 4" id="KW-0493">Microtubule</keyword>
<dbReference type="OrthoDB" id="66546at2759"/>
<comment type="similarity">
    <text evidence="4">Belongs to the TUBGCP family.</text>
</comment>
<keyword evidence="7" id="KW-1185">Reference proteome</keyword>
<dbReference type="GO" id="GO:0043015">
    <property type="term" value="F:gamma-tubulin binding"/>
    <property type="evidence" value="ECO:0007669"/>
    <property type="project" value="InterPro"/>
</dbReference>
<dbReference type="GO" id="GO:0000278">
    <property type="term" value="P:mitotic cell cycle"/>
    <property type="evidence" value="ECO:0007669"/>
    <property type="project" value="TreeGrafter"/>
</dbReference>
<keyword evidence="1 4" id="KW-0963">Cytoplasm</keyword>
<name>A0A843WP33_COLES</name>